<evidence type="ECO:0000256" key="1">
    <source>
        <dbReference type="SAM" id="Phobius"/>
    </source>
</evidence>
<keyword evidence="1" id="KW-0812">Transmembrane</keyword>
<keyword evidence="1" id="KW-0472">Membrane</keyword>
<organism evidence="2 3">
    <name type="scientific">Streptomyces tubercidicus</name>
    <dbReference type="NCBI Taxonomy" id="47759"/>
    <lineage>
        <taxon>Bacteria</taxon>
        <taxon>Bacillati</taxon>
        <taxon>Actinomycetota</taxon>
        <taxon>Actinomycetes</taxon>
        <taxon>Kitasatosporales</taxon>
        <taxon>Streptomycetaceae</taxon>
        <taxon>Streptomyces</taxon>
    </lineage>
</organism>
<accession>A0A640UUC8</accession>
<dbReference type="EMBL" id="BLIR01000001">
    <property type="protein sequence ID" value="GFE38321.1"/>
    <property type="molecule type" value="Genomic_DNA"/>
</dbReference>
<protein>
    <submittedName>
        <fullName evidence="2">Uncharacterized protein</fullName>
    </submittedName>
</protein>
<evidence type="ECO:0000313" key="3">
    <source>
        <dbReference type="Proteomes" id="UP000431826"/>
    </source>
</evidence>
<reference evidence="2 3" key="1">
    <citation type="submission" date="2019-12" db="EMBL/GenBank/DDBJ databases">
        <title>Whole genome shotgun sequence of Streptomyces tubercidicus NBRC 13090.</title>
        <authorList>
            <person name="Ichikawa N."/>
            <person name="Kimura A."/>
            <person name="Kitahashi Y."/>
            <person name="Komaki H."/>
            <person name="Tamura T."/>
        </authorList>
    </citation>
    <scope>NUCLEOTIDE SEQUENCE [LARGE SCALE GENOMIC DNA]</scope>
    <source>
        <strain evidence="2 3">NBRC 13090</strain>
    </source>
</reference>
<dbReference type="Proteomes" id="UP000431826">
    <property type="component" value="Unassembled WGS sequence"/>
</dbReference>
<proteinExistence type="predicted"/>
<evidence type="ECO:0000313" key="2">
    <source>
        <dbReference type="EMBL" id="GFE38321.1"/>
    </source>
</evidence>
<keyword evidence="1" id="KW-1133">Transmembrane helix</keyword>
<sequence>MVIQSQAWVWFRGLGPGKGEGMNNAHEPMPTNNSYGDYGAYDHNRSGTRSGSGAGAHRAALIIHTIGDVTAGFLGLWILLYLLEANQGNVFVEFVHGVADWLAWWSQDIFTMDSEGVRVFLNYGLPAGLYLLLGHGIAARVRRV</sequence>
<feature type="transmembrane region" description="Helical" evidence="1">
    <location>
        <begin position="120"/>
        <end position="139"/>
    </location>
</feature>
<feature type="transmembrane region" description="Helical" evidence="1">
    <location>
        <begin position="59"/>
        <end position="83"/>
    </location>
</feature>
<name>A0A640UUC8_9ACTN</name>
<keyword evidence="3" id="KW-1185">Reference proteome</keyword>
<gene>
    <name evidence="2" type="ORF">Stube_29940</name>
</gene>
<dbReference type="AlphaFoldDB" id="A0A640UUC8"/>
<comment type="caution">
    <text evidence="2">The sequence shown here is derived from an EMBL/GenBank/DDBJ whole genome shotgun (WGS) entry which is preliminary data.</text>
</comment>